<dbReference type="PANTHER" id="PTHR11255:SF80">
    <property type="entry name" value="EYE-SPECIFIC DIACYLGLYCEROL KINASE"/>
    <property type="match status" value="1"/>
</dbReference>
<dbReference type="InterPro" id="IPR017438">
    <property type="entry name" value="ATP-NAD_kinase_N"/>
</dbReference>
<keyword evidence="7" id="KW-0472">Membrane</keyword>
<dbReference type="InterPro" id="IPR037607">
    <property type="entry name" value="DGK"/>
</dbReference>
<feature type="region of interest" description="Disordered" evidence="18">
    <location>
        <begin position="723"/>
        <end position="780"/>
    </location>
</feature>
<dbReference type="GO" id="GO:0044231">
    <property type="term" value="C:host cell presynaptic membrane"/>
    <property type="evidence" value="ECO:0007669"/>
    <property type="project" value="UniProtKB-KW"/>
</dbReference>
<keyword evidence="12 17" id="KW-0418">Kinase</keyword>
<evidence type="ECO:0000256" key="13">
    <source>
        <dbReference type="ARBA" id="ARBA00022840"/>
    </source>
</evidence>
<evidence type="ECO:0000256" key="9">
    <source>
        <dbReference type="ARBA" id="ARBA00022679"/>
    </source>
</evidence>
<keyword evidence="9 17" id="KW-0808">Transferase</keyword>
<dbReference type="EMBL" id="BPLR01009110">
    <property type="protein sequence ID" value="GIY29674.1"/>
    <property type="molecule type" value="Genomic_DNA"/>
</dbReference>
<keyword evidence="11 17" id="KW-0547">Nucleotide-binding</keyword>
<dbReference type="SMART" id="SM00046">
    <property type="entry name" value="DAGKc"/>
    <property type="match status" value="1"/>
</dbReference>
<dbReference type="PROSITE" id="PS50297">
    <property type="entry name" value="ANK_REP_REGION"/>
    <property type="match status" value="1"/>
</dbReference>
<evidence type="ECO:0000256" key="7">
    <source>
        <dbReference type="ARBA" id="ARBA00022537"/>
    </source>
</evidence>
<reference evidence="20 21" key="1">
    <citation type="submission" date="2021-06" db="EMBL/GenBank/DDBJ databases">
        <title>Caerostris extrusa draft genome.</title>
        <authorList>
            <person name="Kono N."/>
            <person name="Arakawa K."/>
        </authorList>
    </citation>
    <scope>NUCLEOTIDE SEQUENCE [LARGE SCALE GENOMIC DNA]</scope>
</reference>
<name>A0AAV4S6Q9_CAEEX</name>
<proteinExistence type="inferred from homology"/>
<organism evidence="20 21">
    <name type="scientific">Caerostris extrusa</name>
    <name type="common">Bark spider</name>
    <name type="synonym">Caerostris bankana</name>
    <dbReference type="NCBI Taxonomy" id="172846"/>
    <lineage>
        <taxon>Eukaryota</taxon>
        <taxon>Metazoa</taxon>
        <taxon>Ecdysozoa</taxon>
        <taxon>Arthropoda</taxon>
        <taxon>Chelicerata</taxon>
        <taxon>Arachnida</taxon>
        <taxon>Araneae</taxon>
        <taxon>Araneomorphae</taxon>
        <taxon>Entelegynae</taxon>
        <taxon>Araneoidea</taxon>
        <taxon>Araneidae</taxon>
        <taxon>Caerostris</taxon>
    </lineage>
</organism>
<comment type="subcellular location">
    <subcellularLocation>
        <location evidence="3">Secreted</location>
    </subcellularLocation>
    <subcellularLocation>
        <location evidence="2">Target cell membrane</location>
    </subcellularLocation>
</comment>
<evidence type="ECO:0000256" key="12">
    <source>
        <dbReference type="ARBA" id="ARBA00022777"/>
    </source>
</evidence>
<feature type="repeat" description="ANK" evidence="16">
    <location>
        <begin position="872"/>
        <end position="904"/>
    </location>
</feature>
<comment type="catalytic activity">
    <reaction evidence="1 17">
        <text>a 1,2-diacyl-sn-glycerol + ATP = a 1,2-diacyl-sn-glycero-3-phosphate + ADP + H(+)</text>
        <dbReference type="Rhea" id="RHEA:10272"/>
        <dbReference type="ChEBI" id="CHEBI:15378"/>
        <dbReference type="ChEBI" id="CHEBI:17815"/>
        <dbReference type="ChEBI" id="CHEBI:30616"/>
        <dbReference type="ChEBI" id="CHEBI:58608"/>
        <dbReference type="ChEBI" id="CHEBI:456216"/>
        <dbReference type="EC" id="2.7.1.107"/>
    </reaction>
</comment>
<dbReference type="Pfam" id="PF00781">
    <property type="entry name" value="DAGK_cat"/>
    <property type="match status" value="1"/>
</dbReference>
<dbReference type="SMART" id="SM00248">
    <property type="entry name" value="ANK"/>
    <property type="match status" value="2"/>
</dbReference>
<dbReference type="FunFam" id="3.40.50.10330:FF:000028">
    <property type="entry name" value="Diacylglycerol kinase"/>
    <property type="match status" value="1"/>
</dbReference>
<keyword evidence="16" id="KW-0040">ANK repeat</keyword>
<evidence type="ECO:0000256" key="17">
    <source>
        <dbReference type="RuleBase" id="RU361128"/>
    </source>
</evidence>
<feature type="compositionally biased region" description="Low complexity" evidence="18">
    <location>
        <begin position="695"/>
        <end position="705"/>
    </location>
</feature>
<evidence type="ECO:0000256" key="16">
    <source>
        <dbReference type="PROSITE-ProRule" id="PRU00023"/>
    </source>
</evidence>
<dbReference type="GO" id="GO:0007200">
    <property type="term" value="P:phospholipase C-activating G protein-coupled receptor signaling pathway"/>
    <property type="evidence" value="ECO:0007669"/>
    <property type="project" value="InterPro"/>
</dbReference>
<dbReference type="InterPro" id="IPR036770">
    <property type="entry name" value="Ankyrin_rpt-contain_sf"/>
</dbReference>
<evidence type="ECO:0000256" key="6">
    <source>
        <dbReference type="ARBA" id="ARBA00022525"/>
    </source>
</evidence>
<dbReference type="SUPFAM" id="SSF48403">
    <property type="entry name" value="Ankyrin repeat"/>
    <property type="match status" value="1"/>
</dbReference>
<feature type="domain" description="DAGKc" evidence="19">
    <location>
        <begin position="229"/>
        <end position="368"/>
    </location>
</feature>
<dbReference type="Gene3D" id="1.25.40.20">
    <property type="entry name" value="Ankyrin repeat-containing domain"/>
    <property type="match status" value="1"/>
</dbReference>
<dbReference type="InterPro" id="IPR016064">
    <property type="entry name" value="NAD/diacylglycerol_kinase_sf"/>
</dbReference>
<dbReference type="SMART" id="SM00045">
    <property type="entry name" value="DAGKa"/>
    <property type="match status" value="1"/>
</dbReference>
<comment type="caution">
    <text evidence="20">The sequence shown here is derived from an EMBL/GenBank/DDBJ whole genome shotgun (WGS) entry which is preliminary data.</text>
</comment>
<dbReference type="Gene3D" id="3.40.50.10330">
    <property type="entry name" value="Probable inorganic polyphosphate/atp-NAD kinase, domain 1"/>
    <property type="match status" value="1"/>
</dbReference>
<keyword evidence="8" id="KW-0800">Toxin</keyword>
<keyword evidence="13 17" id="KW-0067">ATP-binding</keyword>
<keyword evidence="5" id="KW-0268">Exocytosis</keyword>
<comment type="similarity">
    <text evidence="4 17">Belongs to the eukaryotic diacylglycerol kinase family.</text>
</comment>
<dbReference type="GO" id="GO:0006887">
    <property type="term" value="P:exocytosis"/>
    <property type="evidence" value="ECO:0007669"/>
    <property type="project" value="UniProtKB-KW"/>
</dbReference>
<keyword evidence="10" id="KW-0528">Neurotoxin</keyword>
<accession>A0AAV4S6Q9</accession>
<dbReference type="Proteomes" id="UP001054945">
    <property type="component" value="Unassembled WGS sequence"/>
</dbReference>
<dbReference type="InterPro" id="IPR002110">
    <property type="entry name" value="Ankyrin_rpt"/>
</dbReference>
<keyword evidence="7" id="KW-1052">Target cell membrane</keyword>
<dbReference type="EC" id="2.7.1.107" evidence="17"/>
<evidence type="ECO:0000256" key="8">
    <source>
        <dbReference type="ARBA" id="ARBA00022656"/>
    </source>
</evidence>
<dbReference type="SUPFAM" id="SSF111331">
    <property type="entry name" value="NAD kinase/diacylglycerol kinase-like"/>
    <property type="match status" value="1"/>
</dbReference>
<evidence type="ECO:0000256" key="15">
    <source>
        <dbReference type="ARBA" id="ARBA00023298"/>
    </source>
</evidence>
<evidence type="ECO:0000259" key="19">
    <source>
        <dbReference type="PROSITE" id="PS50146"/>
    </source>
</evidence>
<dbReference type="Gene3D" id="2.60.200.40">
    <property type="match status" value="1"/>
</dbReference>
<keyword evidence="6" id="KW-0964">Secreted</keyword>
<feature type="compositionally biased region" description="Low complexity" evidence="18">
    <location>
        <begin position="746"/>
        <end position="774"/>
    </location>
</feature>
<evidence type="ECO:0000256" key="10">
    <source>
        <dbReference type="ARBA" id="ARBA00022699"/>
    </source>
</evidence>
<dbReference type="GO" id="GO:0005576">
    <property type="term" value="C:extracellular region"/>
    <property type="evidence" value="ECO:0007669"/>
    <property type="project" value="UniProtKB-SubCell"/>
</dbReference>
<dbReference type="InterPro" id="IPR056383">
    <property type="entry name" value="DGKI-like_dom"/>
</dbReference>
<evidence type="ECO:0000256" key="18">
    <source>
        <dbReference type="SAM" id="MobiDB-lite"/>
    </source>
</evidence>
<evidence type="ECO:0000256" key="4">
    <source>
        <dbReference type="ARBA" id="ARBA00009280"/>
    </source>
</evidence>
<evidence type="ECO:0000256" key="11">
    <source>
        <dbReference type="ARBA" id="ARBA00022741"/>
    </source>
</evidence>
<dbReference type="GO" id="GO:0090729">
    <property type="term" value="F:toxin activity"/>
    <property type="evidence" value="ECO:0007669"/>
    <property type="project" value="UniProtKB-KW"/>
</dbReference>
<dbReference type="Pfam" id="PF00609">
    <property type="entry name" value="DAGK_acc"/>
    <property type="match status" value="1"/>
</dbReference>
<feature type="compositionally biased region" description="Basic and acidic residues" evidence="18">
    <location>
        <begin position="684"/>
        <end position="694"/>
    </location>
</feature>
<evidence type="ECO:0000256" key="2">
    <source>
        <dbReference type="ARBA" id="ARBA00004175"/>
    </source>
</evidence>
<dbReference type="PANTHER" id="PTHR11255">
    <property type="entry name" value="DIACYLGLYCEROL KINASE"/>
    <property type="match status" value="1"/>
</dbReference>
<evidence type="ECO:0000256" key="5">
    <source>
        <dbReference type="ARBA" id="ARBA00022483"/>
    </source>
</evidence>
<gene>
    <name evidence="20" type="primary">Dgkz</name>
    <name evidence="20" type="ORF">CEXT_446391</name>
</gene>
<keyword evidence="14" id="KW-0638">Presynaptic neurotoxin</keyword>
<evidence type="ECO:0000256" key="1">
    <source>
        <dbReference type="ARBA" id="ARBA00001383"/>
    </source>
</evidence>
<dbReference type="GO" id="GO:0044218">
    <property type="term" value="C:other organism cell membrane"/>
    <property type="evidence" value="ECO:0007669"/>
    <property type="project" value="UniProtKB-KW"/>
</dbReference>
<evidence type="ECO:0000256" key="14">
    <source>
        <dbReference type="ARBA" id="ARBA00023028"/>
    </source>
</evidence>
<keyword evidence="15" id="KW-1053">Target membrane</keyword>
<dbReference type="PROSITE" id="PS50088">
    <property type="entry name" value="ANK_REPEAT"/>
    <property type="match status" value="2"/>
</dbReference>
<dbReference type="FunFam" id="2.60.200.40:FF:000012">
    <property type="entry name" value="Diacylglycerol kinase"/>
    <property type="match status" value="1"/>
</dbReference>
<evidence type="ECO:0000313" key="20">
    <source>
        <dbReference type="EMBL" id="GIY29674.1"/>
    </source>
</evidence>
<dbReference type="Pfam" id="PF12796">
    <property type="entry name" value="Ank_2"/>
    <property type="match status" value="1"/>
</dbReference>
<keyword evidence="21" id="KW-1185">Reference proteome</keyword>
<dbReference type="InterPro" id="IPR001206">
    <property type="entry name" value="Diacylglycerol_kinase_cat_dom"/>
</dbReference>
<dbReference type="GO" id="GO:0005886">
    <property type="term" value="C:plasma membrane"/>
    <property type="evidence" value="ECO:0007669"/>
    <property type="project" value="TreeGrafter"/>
</dbReference>
<evidence type="ECO:0000313" key="21">
    <source>
        <dbReference type="Proteomes" id="UP001054945"/>
    </source>
</evidence>
<feature type="repeat" description="ANK" evidence="16">
    <location>
        <begin position="836"/>
        <end position="857"/>
    </location>
</feature>
<dbReference type="PROSITE" id="PS50146">
    <property type="entry name" value="DAGK"/>
    <property type="match status" value="1"/>
</dbReference>
<dbReference type="Pfam" id="PF23578">
    <property type="entry name" value="DGKI"/>
    <property type="match status" value="1"/>
</dbReference>
<dbReference type="InterPro" id="IPR000756">
    <property type="entry name" value="Diacylglycerol_kin_accessory"/>
</dbReference>
<evidence type="ECO:0000256" key="3">
    <source>
        <dbReference type="ARBA" id="ARBA00004613"/>
    </source>
</evidence>
<feature type="compositionally biased region" description="Polar residues" evidence="18">
    <location>
        <begin position="723"/>
        <end position="733"/>
    </location>
</feature>
<protein>
    <recommendedName>
        <fullName evidence="17">Diacylglycerol kinase</fullName>
        <shortName evidence="17">DAG kinase</shortName>
        <ecNumber evidence="17">2.7.1.107</ecNumber>
    </recommendedName>
</protein>
<feature type="region of interest" description="Disordered" evidence="18">
    <location>
        <begin position="674"/>
        <end position="711"/>
    </location>
</feature>
<dbReference type="AlphaFoldDB" id="A0AAV4S6Q9"/>
<dbReference type="GO" id="GO:0005524">
    <property type="term" value="F:ATP binding"/>
    <property type="evidence" value="ECO:0007669"/>
    <property type="project" value="UniProtKB-KW"/>
</dbReference>
<dbReference type="GO" id="GO:0004143">
    <property type="term" value="F:ATP-dependent diacylglycerol kinase activity"/>
    <property type="evidence" value="ECO:0007669"/>
    <property type="project" value="UniProtKB-EC"/>
</dbReference>
<sequence>MDMDHLTGHGATSVGNNLVHMRLVEEPPKAAIGKSDRGHRIKCSSCKIIVHEECRIILNDKNTAISHHWIARPTPKGRCRTCSKKLSPTNCANSASKVQPEVITSLLSYWCNISKLTSGHPTTRFIVANSMERWPTSSTFGSKVCSLLNGDGGHELLVVQEVCHNKESCFNIKKMASEAATWELTRTSSFRPPGLLSCRANPSFTYHNFLLQETENSKHVFAIKPIPSSTSKPLLVFINPKSGGNQGSKLLRTFNGSSIHAKSLTSPKGTICRVRTDLLDLYKRVPNLRILACGGDGTVGWILSVLDDLKVSTSPPIAVLPLGTGNDLARSLGWGGGYTDEPLTKILSNIEDGEIVKLDRWFLNVSPNPKADLSACEEGKKTLPLNVVNNYFSLGVDARIALEFHEARDSDNDSSISEARKFNSRFRNKMFYGQAGGKDLIRRKWKDLCNYVTLECDGQDVTSKLKEMKVHSILFLNISHYGGGTKPWGTSGLGQFQTPATDDGMIEVIGLTTYQLPLLQAGGHGSSIAQCKSQTSSHLAPYLCNQDKEKPSKKISLPLKSLTMLNYENEHHRKENLKEEASSLGSVSISYDTDLSEIRPQITALLKERDETKAAEENQENEEEKAKDSQKTTNWWFLDSCSGEKFFRIDEAQEHLYYVNDICDQELYIAEQREPTDDVNSDATKAEPDGDDVSHVSSSSSSRHSQGSADYGRMEENVHLPIQQQESNTEQQVSNIEQESNKEQQESNNEQQESNNEQQETYNEQQEPINEPQESNTEQQECNIELQELHTEQQAQKEQTTDIEEMDLIAAAKMGNLAQLARLHSEGHSLMEKDHEGRTALHHAAFIGNVDVVRYLVAYAPISVLDAQDDIMFHTALHRAATRMDKVISSILVSAGASLDIKDKQGYTAQQLAEIMGDHVLSEYLNSMYFNLI</sequence>
<feature type="region of interest" description="Disordered" evidence="18">
    <location>
        <begin position="610"/>
        <end position="629"/>
    </location>
</feature>